<dbReference type="InterPro" id="IPR036188">
    <property type="entry name" value="FAD/NAD-bd_sf"/>
</dbReference>
<evidence type="ECO:0000313" key="3">
    <source>
        <dbReference type="EMBL" id="GGW31393.1"/>
    </source>
</evidence>
<dbReference type="GO" id="GO:0016491">
    <property type="term" value="F:oxidoreductase activity"/>
    <property type="evidence" value="ECO:0007669"/>
    <property type="project" value="UniProtKB-KW"/>
</dbReference>
<dbReference type="EMBL" id="BMXN01000014">
    <property type="protein sequence ID" value="GGW31393.1"/>
    <property type="molecule type" value="Genomic_DNA"/>
</dbReference>
<proteinExistence type="predicted"/>
<dbReference type="PANTHER" id="PTHR13847">
    <property type="entry name" value="SARCOSINE DEHYDROGENASE-RELATED"/>
    <property type="match status" value="1"/>
</dbReference>
<reference evidence="4" key="1">
    <citation type="journal article" date="2019" name="Int. J. Syst. Evol. Microbiol.">
        <title>The Global Catalogue of Microorganisms (GCM) 10K type strain sequencing project: providing services to taxonomists for standard genome sequencing and annotation.</title>
        <authorList>
            <consortium name="The Broad Institute Genomics Platform"/>
            <consortium name="The Broad Institute Genome Sequencing Center for Infectious Disease"/>
            <person name="Wu L."/>
            <person name="Ma J."/>
        </authorList>
    </citation>
    <scope>NUCLEOTIDE SEQUENCE [LARGE SCALE GENOMIC DNA]</scope>
    <source>
        <strain evidence="4">KCTC 22154</strain>
    </source>
</reference>
<dbReference type="GO" id="GO:0005737">
    <property type="term" value="C:cytoplasm"/>
    <property type="evidence" value="ECO:0007669"/>
    <property type="project" value="TreeGrafter"/>
</dbReference>
<dbReference type="Proteomes" id="UP000623776">
    <property type="component" value="Unassembled WGS sequence"/>
</dbReference>
<dbReference type="InterPro" id="IPR006076">
    <property type="entry name" value="FAD-dep_OxRdtase"/>
</dbReference>
<evidence type="ECO:0000256" key="1">
    <source>
        <dbReference type="ARBA" id="ARBA00023002"/>
    </source>
</evidence>
<comment type="caution">
    <text evidence="3">The sequence shown here is derived from an EMBL/GenBank/DDBJ whole genome shotgun (WGS) entry which is preliminary data.</text>
</comment>
<gene>
    <name evidence="3" type="ORF">GCM10007157_23990</name>
</gene>
<dbReference type="Gene3D" id="3.50.50.60">
    <property type="entry name" value="FAD/NAD(P)-binding domain"/>
    <property type="match status" value="1"/>
</dbReference>
<feature type="domain" description="FAD dependent oxidoreductase" evidence="2">
    <location>
        <begin position="2"/>
        <end position="314"/>
    </location>
</feature>
<dbReference type="PANTHER" id="PTHR13847:SF289">
    <property type="entry name" value="GLYCINE OXIDASE"/>
    <property type="match status" value="1"/>
</dbReference>
<keyword evidence="4" id="KW-1185">Reference proteome</keyword>
<sequence>MERGQCGQEASWAGGGIVSPLYPWRYGEPVSRLSRWSEGVYPTLALRLLEETGIDPEYRQKGLLYLNVEDDEQALAWARQMGKPLERVEAEVVQQKEPAALASGGSALWMPTLGSIRNPRLGQALRARLAAMPSVTLVEQCQVTGFLQRQGKVVGVATGSGELHAERIVVCGGAWAAQLLEGLGVQLPVRPVKGQMIAYQTPPGLVQRVVLKDGRYVIPRNDGLLLVGSTLEEAGFDKTTDQDALASLRQSAENIIPALARYPVAYHWAGLRPGSPDGIPFIGALPEFPNVFVNAGHYRNGLVLAPASTHLLVDQLLDREPLIDPAPYLPVALRRG</sequence>
<evidence type="ECO:0000259" key="2">
    <source>
        <dbReference type="Pfam" id="PF01266"/>
    </source>
</evidence>
<name>A0A8H9LXW5_9GAMM</name>
<dbReference type="Pfam" id="PF01266">
    <property type="entry name" value="DAO"/>
    <property type="match status" value="1"/>
</dbReference>
<protein>
    <submittedName>
        <fullName evidence="3">Glycine oxidase ThiO</fullName>
    </submittedName>
</protein>
<dbReference type="Gene3D" id="3.30.9.10">
    <property type="entry name" value="D-Amino Acid Oxidase, subunit A, domain 2"/>
    <property type="match status" value="1"/>
</dbReference>
<organism evidence="3 4">
    <name type="scientific">Vreelandella hamiltonii</name>
    <dbReference type="NCBI Taxonomy" id="502829"/>
    <lineage>
        <taxon>Bacteria</taxon>
        <taxon>Pseudomonadati</taxon>
        <taxon>Pseudomonadota</taxon>
        <taxon>Gammaproteobacteria</taxon>
        <taxon>Oceanospirillales</taxon>
        <taxon>Halomonadaceae</taxon>
        <taxon>Vreelandella</taxon>
    </lineage>
</organism>
<accession>A0A8H9LXW5</accession>
<dbReference type="AlphaFoldDB" id="A0A8H9LXW5"/>
<evidence type="ECO:0000313" key="4">
    <source>
        <dbReference type="Proteomes" id="UP000623776"/>
    </source>
</evidence>
<dbReference type="SUPFAM" id="SSF54373">
    <property type="entry name" value="FAD-linked reductases, C-terminal domain"/>
    <property type="match status" value="1"/>
</dbReference>
<keyword evidence="1" id="KW-0560">Oxidoreductase</keyword>
<dbReference type="SUPFAM" id="SSF51905">
    <property type="entry name" value="FAD/NAD(P)-binding domain"/>
    <property type="match status" value="1"/>
</dbReference>